<dbReference type="InterPro" id="IPR020526">
    <property type="entry name" value="Ribosomal_cL38"/>
</dbReference>
<dbReference type="EMBL" id="GBEZ01000342">
    <property type="protein sequence ID" value="JAC84540.1"/>
    <property type="molecule type" value="Transcribed_RNA"/>
</dbReference>
<proteinExistence type="predicted"/>
<dbReference type="GO" id="GO:0005840">
    <property type="term" value="C:ribosome"/>
    <property type="evidence" value="ECO:0007669"/>
    <property type="project" value="InterPro"/>
</dbReference>
<accession>A0A061SNV4</accession>
<feature type="compositionally biased region" description="Basic and acidic residues" evidence="1">
    <location>
        <begin position="79"/>
        <end position="89"/>
    </location>
</feature>
<dbReference type="GO" id="GO:0019843">
    <property type="term" value="F:rRNA binding"/>
    <property type="evidence" value="ECO:0007669"/>
    <property type="project" value="InterPro"/>
</dbReference>
<dbReference type="Pfam" id="PF17257">
    <property type="entry name" value="DUF5323"/>
    <property type="match status" value="1"/>
</dbReference>
<reference evidence="2" key="1">
    <citation type="submission" date="2014-05" db="EMBL/GenBank/DDBJ databases">
        <title>The transcriptome of the halophilic microalga Tetraselmis sp. GSL018 isolated from the Great Salt Lake, Utah.</title>
        <authorList>
            <person name="Jinkerson R.E."/>
            <person name="D'Adamo S."/>
            <person name="Posewitz M.C."/>
        </authorList>
    </citation>
    <scope>NUCLEOTIDE SEQUENCE</scope>
    <source>
        <strain evidence="2">GSL018</strain>
    </source>
</reference>
<sequence>GDAIPLSGSCLELATFGTFCCSAHISQSEIMGIVKLLTPSAAPASTGSATLRIETVARGRGIQWKGAVKFNKRRPKKTTPSDKNRKPKEYPPLPEAPPAIIILSEPSK</sequence>
<feature type="region of interest" description="Disordered" evidence="1">
    <location>
        <begin position="67"/>
        <end position="108"/>
    </location>
</feature>
<feature type="compositionally biased region" description="Low complexity" evidence="1">
    <location>
        <begin position="98"/>
        <end position="108"/>
    </location>
</feature>
<evidence type="ECO:0000313" key="2">
    <source>
        <dbReference type="EMBL" id="JAC84540.1"/>
    </source>
</evidence>
<name>A0A061SNV4_9CHLO</name>
<feature type="non-terminal residue" evidence="2">
    <location>
        <position position="1"/>
    </location>
</feature>
<gene>
    <name evidence="2" type="ORF">TSPGSL018_742</name>
</gene>
<dbReference type="GO" id="GO:0003735">
    <property type="term" value="F:structural constituent of ribosome"/>
    <property type="evidence" value="ECO:0007669"/>
    <property type="project" value="InterPro"/>
</dbReference>
<organism evidence="2">
    <name type="scientific">Tetraselmis sp. GSL018</name>
    <dbReference type="NCBI Taxonomy" id="582737"/>
    <lineage>
        <taxon>Eukaryota</taxon>
        <taxon>Viridiplantae</taxon>
        <taxon>Chlorophyta</taxon>
        <taxon>core chlorophytes</taxon>
        <taxon>Chlorodendrophyceae</taxon>
        <taxon>Chlorodendrales</taxon>
        <taxon>Chlorodendraceae</taxon>
        <taxon>Tetraselmis</taxon>
    </lineage>
</organism>
<dbReference type="GO" id="GO:0006412">
    <property type="term" value="P:translation"/>
    <property type="evidence" value="ECO:0007669"/>
    <property type="project" value="InterPro"/>
</dbReference>
<dbReference type="GO" id="GO:0009507">
    <property type="term" value="C:chloroplast"/>
    <property type="evidence" value="ECO:0007669"/>
    <property type="project" value="InterPro"/>
</dbReference>
<protein>
    <submittedName>
        <fullName evidence="2">Uncharacterized protein</fullName>
    </submittedName>
</protein>
<dbReference type="AlphaFoldDB" id="A0A061SNV4"/>
<evidence type="ECO:0000256" key="1">
    <source>
        <dbReference type="SAM" id="MobiDB-lite"/>
    </source>
</evidence>